<evidence type="ECO:0000256" key="5">
    <source>
        <dbReference type="ARBA" id="ARBA00022676"/>
    </source>
</evidence>
<dbReference type="Proteomes" id="UP000064137">
    <property type="component" value="Chromosome"/>
</dbReference>
<proteinExistence type="inferred from homology"/>
<evidence type="ECO:0000256" key="4">
    <source>
        <dbReference type="ARBA" id="ARBA00020295"/>
    </source>
</evidence>
<dbReference type="RefSeq" id="WP_059314775.1">
    <property type="nucleotide sequence ID" value="NZ_CP013987.1"/>
</dbReference>
<evidence type="ECO:0000313" key="13">
    <source>
        <dbReference type="Proteomes" id="UP000064137"/>
    </source>
</evidence>
<dbReference type="InterPro" id="IPR017853">
    <property type="entry name" value="GH"/>
</dbReference>
<dbReference type="Pfam" id="PF02446">
    <property type="entry name" value="Glyco_hydro_77"/>
    <property type="match status" value="1"/>
</dbReference>
<dbReference type="AlphaFoldDB" id="A0A0U4VZP0"/>
<gene>
    <name evidence="12" type="ORF">APT59_10400</name>
</gene>
<keyword evidence="6 10" id="KW-0808">Transferase</keyword>
<evidence type="ECO:0000256" key="9">
    <source>
        <dbReference type="ARBA" id="ARBA00031501"/>
    </source>
</evidence>
<dbReference type="Gene3D" id="3.20.20.80">
    <property type="entry name" value="Glycosidases"/>
    <property type="match status" value="1"/>
</dbReference>
<evidence type="ECO:0000256" key="3">
    <source>
        <dbReference type="ARBA" id="ARBA00012560"/>
    </source>
</evidence>
<feature type="compositionally biased region" description="Polar residues" evidence="11">
    <location>
        <begin position="676"/>
        <end position="688"/>
    </location>
</feature>
<dbReference type="NCBIfam" id="TIGR00217">
    <property type="entry name" value="malQ"/>
    <property type="match status" value="1"/>
</dbReference>
<evidence type="ECO:0000256" key="7">
    <source>
        <dbReference type="ARBA" id="ARBA00023277"/>
    </source>
</evidence>
<organism evidence="12 13">
    <name type="scientific">Pseudomonas oryzihabitans</name>
    <dbReference type="NCBI Taxonomy" id="47885"/>
    <lineage>
        <taxon>Bacteria</taxon>
        <taxon>Pseudomonadati</taxon>
        <taxon>Pseudomonadota</taxon>
        <taxon>Gammaproteobacteria</taxon>
        <taxon>Pseudomonadales</taxon>
        <taxon>Pseudomonadaceae</taxon>
        <taxon>Pseudomonas</taxon>
    </lineage>
</organism>
<dbReference type="KEGG" id="por:APT59_10400"/>
<reference evidence="12 13" key="1">
    <citation type="submission" date="2016-01" db="EMBL/GenBank/DDBJ databases">
        <title>Annotation of Pseudomonas oryzihabitans USDA-ARS-USMARC-56511.</title>
        <authorList>
            <person name="Harhay G.P."/>
            <person name="Harhay D.M."/>
            <person name="Smith T.P.L."/>
            <person name="Bono J.L."/>
            <person name="Heaton M.P."/>
            <person name="Clawson M.L."/>
            <person name="Chitko-Mckown C.G."/>
            <person name="Capik S.F."/>
            <person name="DeDonder K.D."/>
            <person name="Apley M.D."/>
            <person name="Lubbers B.V."/>
            <person name="White B.J."/>
            <person name="Larson R.L."/>
        </authorList>
    </citation>
    <scope>NUCLEOTIDE SEQUENCE [LARGE SCALE GENOMIC DNA]</scope>
    <source>
        <strain evidence="12 13">USDA-ARS-USMARC-56511</strain>
    </source>
</reference>
<evidence type="ECO:0000256" key="6">
    <source>
        <dbReference type="ARBA" id="ARBA00022679"/>
    </source>
</evidence>
<dbReference type="PANTHER" id="PTHR32438:SF5">
    <property type="entry name" value="4-ALPHA-GLUCANOTRANSFERASE DPE1, CHLOROPLASTIC_AMYLOPLASTIC"/>
    <property type="match status" value="1"/>
</dbReference>
<dbReference type="PANTHER" id="PTHR32438">
    <property type="entry name" value="4-ALPHA-GLUCANOTRANSFERASE DPE1, CHLOROPLASTIC/AMYLOPLASTIC"/>
    <property type="match status" value="1"/>
</dbReference>
<evidence type="ECO:0000256" key="10">
    <source>
        <dbReference type="RuleBase" id="RU361207"/>
    </source>
</evidence>
<comment type="similarity">
    <text evidence="2 10">Belongs to the disproportionating enzyme family.</text>
</comment>
<evidence type="ECO:0000256" key="1">
    <source>
        <dbReference type="ARBA" id="ARBA00000439"/>
    </source>
</evidence>
<feature type="region of interest" description="Disordered" evidence="11">
    <location>
        <begin position="668"/>
        <end position="688"/>
    </location>
</feature>
<dbReference type="GO" id="GO:0005975">
    <property type="term" value="P:carbohydrate metabolic process"/>
    <property type="evidence" value="ECO:0007669"/>
    <property type="project" value="InterPro"/>
</dbReference>
<evidence type="ECO:0000256" key="11">
    <source>
        <dbReference type="SAM" id="MobiDB-lite"/>
    </source>
</evidence>
<keyword evidence="5 10" id="KW-0328">Glycosyltransferase</keyword>
<evidence type="ECO:0000313" key="12">
    <source>
        <dbReference type="EMBL" id="ALZ84584.1"/>
    </source>
</evidence>
<protein>
    <recommendedName>
        <fullName evidence="4 10">4-alpha-glucanotransferase</fullName>
        <ecNumber evidence="3 10">2.4.1.25</ecNumber>
    </recommendedName>
    <alternativeName>
        <fullName evidence="8 10">Amylomaltase</fullName>
    </alternativeName>
    <alternativeName>
        <fullName evidence="9 10">Disproportionating enzyme</fullName>
    </alternativeName>
</protein>
<evidence type="ECO:0000256" key="8">
    <source>
        <dbReference type="ARBA" id="ARBA00031423"/>
    </source>
</evidence>
<dbReference type="EMBL" id="CP013987">
    <property type="protein sequence ID" value="ALZ84584.1"/>
    <property type="molecule type" value="Genomic_DNA"/>
</dbReference>
<accession>A0A0U4VZP0</accession>
<dbReference type="SUPFAM" id="SSF51445">
    <property type="entry name" value="(Trans)glycosidases"/>
    <property type="match status" value="1"/>
</dbReference>
<dbReference type="OrthoDB" id="9763489at2"/>
<dbReference type="GO" id="GO:0004134">
    <property type="term" value="F:4-alpha-glucanotransferase activity"/>
    <property type="evidence" value="ECO:0007669"/>
    <property type="project" value="UniProtKB-EC"/>
</dbReference>
<sequence>MSGDRLEQLAKAAGIAIEWTAYDGQHQRVSPEALRNLLKAIELPADSDADIDASLRKLAEVGDKDHLPPLLTAVVGKPVGTPDQFKRGVRYEVQLEDGERLEGQVDDQGQLAPISAVGYHQAEIGGEALTLAVAPERCFTIADATGDEQARLWGLAVQLYSLRRDGGSGAGDLQGLVQLAKAAAGKGADALAISPLHAMFSADGSRYSPYSPSSRVFFNVLYAAPELVLGAEPVRQAMQRAGLQAEAERLEQLELIDWPALAKLRLRLLRTLHLEFRTAAGTLRERFEAFRRDGGEALENHCRFEALHASFTQGNASPSWQHWPQQYRDPKNPAVAEFAERHAQDVEFYAFTQWLASEGLSAAQKQCRESGMKIGLIADIAVGADGGGSQAWSRQEELLASVTVGCPPDLLNQKGQGWGISAFSPSGMVKHGFRAFIEMLKANFAHAGGVRIDHVMGLQRLWLVPEGASPADGAYLSYPIDDLLRLVALESWRHRCVVMGEDLGTVPEGFRERLAERAVMGMQILLFERDDKAFKPAAGWSDTAMGMPTTHDLPTLTGWWQGRDADWQEKLGLLPDGTTRQDRLYERAEDRQYLAKVLNLDDTRESNVEQAVDAAIEFIGRTPAPLIILPVEDALGQLEQANLPGTTNEHPNWLRRWDAPAERLLDATTPERRLSVLSTARNNPENTR</sequence>
<dbReference type="InterPro" id="IPR003385">
    <property type="entry name" value="Glyco_hydro_77"/>
</dbReference>
<name>A0A0U4VZP0_9PSED</name>
<comment type="catalytic activity">
    <reaction evidence="1 10">
        <text>Transfers a segment of a (1-&gt;4)-alpha-D-glucan to a new position in an acceptor, which may be glucose or a (1-&gt;4)-alpha-D-glucan.</text>
        <dbReference type="EC" id="2.4.1.25"/>
    </reaction>
</comment>
<dbReference type="EC" id="2.4.1.25" evidence="3 10"/>
<evidence type="ECO:0000256" key="2">
    <source>
        <dbReference type="ARBA" id="ARBA00005684"/>
    </source>
</evidence>
<keyword evidence="7 10" id="KW-0119">Carbohydrate metabolism</keyword>